<feature type="domain" description="ABC transmembrane type-1" evidence="9">
    <location>
        <begin position="23"/>
        <end position="305"/>
    </location>
</feature>
<organism evidence="10 11">
    <name type="scientific">Vallitalea longa</name>
    <dbReference type="NCBI Taxonomy" id="2936439"/>
    <lineage>
        <taxon>Bacteria</taxon>
        <taxon>Bacillati</taxon>
        <taxon>Bacillota</taxon>
        <taxon>Clostridia</taxon>
        <taxon>Lachnospirales</taxon>
        <taxon>Vallitaleaceae</taxon>
        <taxon>Vallitalea</taxon>
    </lineage>
</organism>
<comment type="subcellular location">
    <subcellularLocation>
        <location evidence="1">Cell membrane</location>
        <topology evidence="1">Multi-pass membrane protein</topology>
    </subcellularLocation>
</comment>
<dbReference type="InterPro" id="IPR036640">
    <property type="entry name" value="ABC1_TM_sf"/>
</dbReference>
<dbReference type="CDD" id="cd18549">
    <property type="entry name" value="ABC_6TM_YwjA_like"/>
    <property type="match status" value="1"/>
</dbReference>
<dbReference type="SUPFAM" id="SSF52540">
    <property type="entry name" value="P-loop containing nucleoside triphosphate hydrolases"/>
    <property type="match status" value="1"/>
</dbReference>
<evidence type="ECO:0000313" key="10">
    <source>
        <dbReference type="EMBL" id="GKX30913.1"/>
    </source>
</evidence>
<dbReference type="RefSeq" id="WP_330680771.1">
    <property type="nucleotide sequence ID" value="NZ_BRLB01000012.1"/>
</dbReference>
<dbReference type="GO" id="GO:0015421">
    <property type="term" value="F:ABC-type oligopeptide transporter activity"/>
    <property type="evidence" value="ECO:0007669"/>
    <property type="project" value="TreeGrafter"/>
</dbReference>
<dbReference type="GO" id="GO:0016887">
    <property type="term" value="F:ATP hydrolysis activity"/>
    <property type="evidence" value="ECO:0007669"/>
    <property type="project" value="InterPro"/>
</dbReference>
<dbReference type="CDD" id="cd03251">
    <property type="entry name" value="ABCC_MsbA"/>
    <property type="match status" value="1"/>
</dbReference>
<dbReference type="InterPro" id="IPR039421">
    <property type="entry name" value="Type_1_exporter"/>
</dbReference>
<dbReference type="AlphaFoldDB" id="A0A9W5YGT6"/>
<dbReference type="Pfam" id="PF00664">
    <property type="entry name" value="ABC_membrane"/>
    <property type="match status" value="1"/>
</dbReference>
<keyword evidence="2 7" id="KW-0812">Transmembrane</keyword>
<feature type="domain" description="ABC transporter" evidence="8">
    <location>
        <begin position="339"/>
        <end position="573"/>
    </location>
</feature>
<keyword evidence="5 7" id="KW-1133">Transmembrane helix</keyword>
<dbReference type="InterPro" id="IPR003439">
    <property type="entry name" value="ABC_transporter-like_ATP-bd"/>
</dbReference>
<feature type="transmembrane region" description="Helical" evidence="7">
    <location>
        <begin position="164"/>
        <end position="182"/>
    </location>
</feature>
<evidence type="ECO:0000256" key="4">
    <source>
        <dbReference type="ARBA" id="ARBA00022840"/>
    </source>
</evidence>
<proteinExistence type="predicted"/>
<keyword evidence="4 10" id="KW-0067">ATP-binding</keyword>
<name>A0A9W5YGT6_9FIRM</name>
<evidence type="ECO:0000256" key="7">
    <source>
        <dbReference type="SAM" id="Phobius"/>
    </source>
</evidence>
<comment type="caution">
    <text evidence="10">The sequence shown here is derived from an EMBL/GenBank/DDBJ whole genome shotgun (WGS) entry which is preliminary data.</text>
</comment>
<keyword evidence="3" id="KW-0547">Nucleotide-binding</keyword>
<dbReference type="PROSITE" id="PS50893">
    <property type="entry name" value="ABC_TRANSPORTER_2"/>
    <property type="match status" value="1"/>
</dbReference>
<dbReference type="InterPro" id="IPR017871">
    <property type="entry name" value="ABC_transporter-like_CS"/>
</dbReference>
<dbReference type="GO" id="GO:0005524">
    <property type="term" value="F:ATP binding"/>
    <property type="evidence" value="ECO:0007669"/>
    <property type="project" value="UniProtKB-KW"/>
</dbReference>
<evidence type="ECO:0000256" key="6">
    <source>
        <dbReference type="ARBA" id="ARBA00023136"/>
    </source>
</evidence>
<keyword evidence="6 7" id="KW-0472">Membrane</keyword>
<evidence type="ECO:0000256" key="1">
    <source>
        <dbReference type="ARBA" id="ARBA00004651"/>
    </source>
</evidence>
<feature type="transmembrane region" description="Helical" evidence="7">
    <location>
        <begin position="59"/>
        <end position="80"/>
    </location>
</feature>
<evidence type="ECO:0000256" key="2">
    <source>
        <dbReference type="ARBA" id="ARBA00022692"/>
    </source>
</evidence>
<dbReference type="PROSITE" id="PS00211">
    <property type="entry name" value="ABC_TRANSPORTER_1"/>
    <property type="match status" value="1"/>
</dbReference>
<sequence>MKKNKKMLKRFVSYYKPHKKLFILDMICAFLIAVIDLSVPMLSKYALNDLLPNDEFRMFFIFIIALLGLYLLRAAFQYIVDFWGHILGVRMEYDMRRDLFRHLQSLSFRFYDKTRTGHIMSRMVNDLNEITELAHHGPEDLFLSLIMLIGAFFAMLIMQWRLALAVYIFIPFLVLFAIKQRTKMSRGFKNVKKKIANVNAQLESSISGIRVSKSFANEEHEMEKFDFGNNEFKSSKNVAYKNMAVFSVGMGFVTKLLNLVVIGFGGFLIYKKYMNIIDLLAFIMYVDAFLQPIRRLSNFVQQFESGMTGFERFTELMEIEPVIKDKPLAKDLDKVKGNIDFKNVTFCYDEHEKVLNNINLHIESGKTLALVGPSGGGKTTLCHLIPRFYEVNDGEITIDNKNIKNVKVKSLRNNIGLVSQDIFLFAGTIKDNIMYGDIGASEEQLIEAAKNAEIHDFIMSLPEGYETNVGERGIRLSGGQKQRISIARVFLKNPPILILDEATSALDNETEIKIQRALEKLSKGRTSLVIAHRLSTIKNADEIVVINEEGIKEKGTHDQLIEKNGIYEKLYKAQFKGYIPDEI</sequence>
<dbReference type="Gene3D" id="3.40.50.300">
    <property type="entry name" value="P-loop containing nucleotide triphosphate hydrolases"/>
    <property type="match status" value="1"/>
</dbReference>
<dbReference type="PROSITE" id="PS50929">
    <property type="entry name" value="ABC_TM1F"/>
    <property type="match status" value="1"/>
</dbReference>
<dbReference type="FunFam" id="3.40.50.300:FF:000218">
    <property type="entry name" value="Multidrug ABC transporter ATP-binding protein"/>
    <property type="match status" value="1"/>
</dbReference>
<evidence type="ECO:0000256" key="5">
    <source>
        <dbReference type="ARBA" id="ARBA00022989"/>
    </source>
</evidence>
<accession>A0A9W5YGT6</accession>
<protein>
    <submittedName>
        <fullName evidence="10">Multidrug ABC transporter ATP-binding protein</fullName>
    </submittedName>
</protein>
<dbReference type="PANTHER" id="PTHR43394:SF1">
    <property type="entry name" value="ATP-BINDING CASSETTE SUB-FAMILY B MEMBER 10, MITOCHONDRIAL"/>
    <property type="match status" value="1"/>
</dbReference>
<feature type="transmembrane region" description="Helical" evidence="7">
    <location>
        <begin position="243"/>
        <end position="267"/>
    </location>
</feature>
<dbReference type="SMART" id="SM00382">
    <property type="entry name" value="AAA"/>
    <property type="match status" value="1"/>
</dbReference>
<dbReference type="EMBL" id="BRLB01000012">
    <property type="protein sequence ID" value="GKX30913.1"/>
    <property type="molecule type" value="Genomic_DNA"/>
</dbReference>
<evidence type="ECO:0000313" key="11">
    <source>
        <dbReference type="Proteomes" id="UP001144256"/>
    </source>
</evidence>
<dbReference type="InterPro" id="IPR011527">
    <property type="entry name" value="ABC1_TM_dom"/>
</dbReference>
<dbReference type="Pfam" id="PF00005">
    <property type="entry name" value="ABC_tran"/>
    <property type="match status" value="1"/>
</dbReference>
<dbReference type="Gene3D" id="1.20.1560.10">
    <property type="entry name" value="ABC transporter type 1, transmembrane domain"/>
    <property type="match status" value="1"/>
</dbReference>
<dbReference type="PANTHER" id="PTHR43394">
    <property type="entry name" value="ATP-DEPENDENT PERMEASE MDL1, MITOCHONDRIAL"/>
    <property type="match status" value="1"/>
</dbReference>
<keyword evidence="11" id="KW-1185">Reference proteome</keyword>
<dbReference type="GO" id="GO:0005886">
    <property type="term" value="C:plasma membrane"/>
    <property type="evidence" value="ECO:0007669"/>
    <property type="project" value="UniProtKB-SubCell"/>
</dbReference>
<evidence type="ECO:0000256" key="3">
    <source>
        <dbReference type="ARBA" id="ARBA00022741"/>
    </source>
</evidence>
<reference evidence="10" key="1">
    <citation type="submission" date="2022-06" db="EMBL/GenBank/DDBJ databases">
        <title>Vallitalea longa sp. nov., an anaerobic bacterium isolated from marine sediment.</title>
        <authorList>
            <person name="Hirano S."/>
            <person name="Terahara T."/>
            <person name="Mori K."/>
            <person name="Hamada M."/>
            <person name="Matsumoto R."/>
            <person name="Kobayashi T."/>
        </authorList>
    </citation>
    <scope>NUCLEOTIDE SEQUENCE</scope>
    <source>
        <strain evidence="10">SH18-1</strain>
    </source>
</reference>
<evidence type="ECO:0000259" key="8">
    <source>
        <dbReference type="PROSITE" id="PS50893"/>
    </source>
</evidence>
<dbReference type="Proteomes" id="UP001144256">
    <property type="component" value="Unassembled WGS sequence"/>
</dbReference>
<dbReference type="InterPro" id="IPR003593">
    <property type="entry name" value="AAA+_ATPase"/>
</dbReference>
<evidence type="ECO:0000259" key="9">
    <source>
        <dbReference type="PROSITE" id="PS50929"/>
    </source>
</evidence>
<feature type="transmembrane region" description="Helical" evidence="7">
    <location>
        <begin position="21"/>
        <end position="39"/>
    </location>
</feature>
<gene>
    <name evidence="10" type="ORF">SH1V18_33930</name>
</gene>
<feature type="transmembrane region" description="Helical" evidence="7">
    <location>
        <begin position="141"/>
        <end position="158"/>
    </location>
</feature>
<dbReference type="InterPro" id="IPR027417">
    <property type="entry name" value="P-loop_NTPase"/>
</dbReference>
<dbReference type="SUPFAM" id="SSF90123">
    <property type="entry name" value="ABC transporter transmembrane region"/>
    <property type="match status" value="1"/>
</dbReference>